<proteinExistence type="predicted"/>
<name>A0AC61KZQ7_9EURY</name>
<dbReference type="EMBL" id="PQXF01000038">
    <property type="protein sequence ID" value="PXF58333.1"/>
    <property type="molecule type" value="Genomic_DNA"/>
</dbReference>
<evidence type="ECO:0000313" key="2">
    <source>
        <dbReference type="Proteomes" id="UP000248329"/>
    </source>
</evidence>
<gene>
    <name evidence="1" type="ORF">C4B59_13470</name>
</gene>
<keyword evidence="1" id="KW-0540">Nuclease</keyword>
<keyword evidence="1" id="KW-0269">Exonuclease</keyword>
<comment type="caution">
    <text evidence="1">The sequence shown here is derived from an EMBL/GenBank/DDBJ whole genome shotgun (WGS) entry which is preliminary data.</text>
</comment>
<reference evidence="1" key="1">
    <citation type="submission" date="2018-01" db="EMBL/GenBank/DDBJ databases">
        <authorList>
            <person name="Krukenberg V."/>
        </authorList>
    </citation>
    <scope>NUCLEOTIDE SEQUENCE</scope>
    <source>
        <strain evidence="1">E20ANME2</strain>
    </source>
</reference>
<keyword evidence="1" id="KW-0378">Hydrolase</keyword>
<dbReference type="Proteomes" id="UP000248329">
    <property type="component" value="Unassembled WGS sequence"/>
</dbReference>
<protein>
    <submittedName>
        <fullName evidence="1">DNA repair exonuclease</fullName>
    </submittedName>
</protein>
<accession>A0AC61KZQ7</accession>
<organism evidence="1 2">
    <name type="scientific">Candidatus Methanogaster sp</name>
    <dbReference type="NCBI Taxonomy" id="3386292"/>
    <lineage>
        <taxon>Archaea</taxon>
        <taxon>Methanobacteriati</taxon>
        <taxon>Methanobacteriota</taxon>
        <taxon>Stenosarchaea group</taxon>
        <taxon>Methanomicrobia</taxon>
        <taxon>Methanosarcinales</taxon>
        <taxon>ANME-2 cluster</taxon>
        <taxon>Candidatus Methanogasteraceae</taxon>
        <taxon>Candidatus Methanogaster</taxon>
    </lineage>
</organism>
<sequence>MNFVHASDFHLGYVQYGLPERFRDFARAFDRVVNYTIQSDAEFLLIAGDLFHKRNINAPTYLQAFKILAKLADRGIPVYVIEGNHDLAYQRDVNSWLQILDAQGLLRLIKLKPMPECGVKLMGDFVDVDGVRIFGVKYLGSQTRNVVPDIAREIETVNEISGKPDYTILMMHFGMEGILSTSGIGELSYNSLVPLRDSVDYLALGHYHVQYDREGWIFNGGSCEMVSMSEYTKPKGFYHVVDGKASFQKATPRPVERFGIDASGTQSISDLYGSIRSAVDGISRRDAKPLVEISIHGELLFSRTDISIEKIRAIVSSILDPLWTNVKITDTKEPLSYSTDGPTRRDVIERSVIEEVVKGSQYRSHTNDVVDTIIEAKQLAITGVDSQSIFYRLQDSYNAVKRKHKGQADLPFERGCADVD</sequence>
<evidence type="ECO:0000313" key="1">
    <source>
        <dbReference type="EMBL" id="PXF58333.1"/>
    </source>
</evidence>